<evidence type="ECO:0000313" key="3">
    <source>
        <dbReference type="Proteomes" id="UP001196413"/>
    </source>
</evidence>
<feature type="region of interest" description="Disordered" evidence="1">
    <location>
        <begin position="50"/>
        <end position="86"/>
    </location>
</feature>
<evidence type="ECO:0000313" key="2">
    <source>
        <dbReference type="EMBL" id="KAJ1364003.1"/>
    </source>
</evidence>
<proteinExistence type="predicted"/>
<comment type="caution">
    <text evidence="2">The sequence shown here is derived from an EMBL/GenBank/DDBJ whole genome shotgun (WGS) entry which is preliminary data.</text>
</comment>
<accession>A0AAD5QTB5</accession>
<name>A0AAD5QTB5_PARTN</name>
<protein>
    <submittedName>
        <fullName evidence="2">Uncharacterized protein</fullName>
    </submittedName>
</protein>
<dbReference type="EMBL" id="JAHQIW010004846">
    <property type="protein sequence ID" value="KAJ1364003.1"/>
    <property type="molecule type" value="Genomic_DNA"/>
</dbReference>
<gene>
    <name evidence="2" type="ORF">KIN20_023986</name>
</gene>
<feature type="compositionally biased region" description="Basic and acidic residues" evidence="1">
    <location>
        <begin position="57"/>
        <end position="66"/>
    </location>
</feature>
<evidence type="ECO:0000256" key="1">
    <source>
        <dbReference type="SAM" id="MobiDB-lite"/>
    </source>
</evidence>
<keyword evidence="3" id="KW-1185">Reference proteome</keyword>
<dbReference type="AlphaFoldDB" id="A0AAD5QTB5"/>
<dbReference type="Proteomes" id="UP001196413">
    <property type="component" value="Unassembled WGS sequence"/>
</dbReference>
<reference evidence="2" key="1">
    <citation type="submission" date="2021-06" db="EMBL/GenBank/DDBJ databases">
        <title>Parelaphostrongylus tenuis whole genome reference sequence.</title>
        <authorList>
            <person name="Garwood T.J."/>
            <person name="Larsen P.A."/>
            <person name="Fountain-Jones N.M."/>
            <person name="Garbe J.R."/>
            <person name="Macchietto M.G."/>
            <person name="Kania S.A."/>
            <person name="Gerhold R.W."/>
            <person name="Richards J.E."/>
            <person name="Wolf T.M."/>
        </authorList>
    </citation>
    <scope>NUCLEOTIDE SEQUENCE</scope>
    <source>
        <strain evidence="2">MNPRO001-30</strain>
        <tissue evidence="2">Meninges</tissue>
    </source>
</reference>
<sequence>MTLGFGQALLPIGLEPMVQALLRWRYELSHSTSFRLSVYDQDALGHGLKLHPNANTRDSEQAHEYGSDTISRSPKNCENTITGDGL</sequence>
<organism evidence="2 3">
    <name type="scientific">Parelaphostrongylus tenuis</name>
    <name type="common">Meningeal worm</name>
    <dbReference type="NCBI Taxonomy" id="148309"/>
    <lineage>
        <taxon>Eukaryota</taxon>
        <taxon>Metazoa</taxon>
        <taxon>Ecdysozoa</taxon>
        <taxon>Nematoda</taxon>
        <taxon>Chromadorea</taxon>
        <taxon>Rhabditida</taxon>
        <taxon>Rhabditina</taxon>
        <taxon>Rhabditomorpha</taxon>
        <taxon>Strongyloidea</taxon>
        <taxon>Metastrongylidae</taxon>
        <taxon>Parelaphostrongylus</taxon>
    </lineage>
</organism>
<feature type="compositionally biased region" description="Polar residues" evidence="1">
    <location>
        <begin position="68"/>
        <end position="86"/>
    </location>
</feature>